<evidence type="ECO:0000313" key="3">
    <source>
        <dbReference type="EMBL" id="KAG0150215.1"/>
    </source>
</evidence>
<comment type="caution">
    <text evidence="3">The sequence shown here is derived from an EMBL/GenBank/DDBJ whole genome shotgun (WGS) entry which is preliminary data.</text>
</comment>
<sequence length="407" mass="45018">MTRPARTRTSSPLETEPGLSPGSPPAFNHQLAIVGRWVLDIILAIATLPFRFILQPVILFPACLLIAFIAVLAHTPTALNFLYGSLSTRIVQLFSFSTPSLAPITYFYCTLVGGPFFCANTTDQPPDVPVSKITRSVATSAKLASDIFESVIGLGDPLNLALHQADILELALAIQYSTALEGKEALASQLWELSDLTRDVKDQVIGLNSQGINTFSFVAHEFSRIQDLIDLVQSGHSTYTTQTVSHNLDLLFDHLSRELSRLLVQIEQSLPLAARAADLGTGVARQLLEERFKLLKTKESTPLWRKLLDQQSWGSKQLARDLALTSESVEGLKVTWKRLEDLRSVLVAYRNNVAFFKASLVGWHIADHQLSAEDEVFAMRHIIENFKQAVKDSKSKSRNTSKPVIDA</sequence>
<keyword evidence="2" id="KW-0812">Transmembrane</keyword>
<dbReference type="Proteomes" id="UP000886653">
    <property type="component" value="Unassembled WGS sequence"/>
</dbReference>
<reference evidence="3" key="1">
    <citation type="submission" date="2013-11" db="EMBL/GenBank/DDBJ databases">
        <title>Genome sequence of the fusiform rust pathogen reveals effectors for host alternation and coevolution with pine.</title>
        <authorList>
            <consortium name="DOE Joint Genome Institute"/>
            <person name="Smith K."/>
            <person name="Pendleton A."/>
            <person name="Kubisiak T."/>
            <person name="Anderson C."/>
            <person name="Salamov A."/>
            <person name="Aerts A."/>
            <person name="Riley R."/>
            <person name="Clum A."/>
            <person name="Lindquist E."/>
            <person name="Ence D."/>
            <person name="Campbell M."/>
            <person name="Kronenberg Z."/>
            <person name="Feau N."/>
            <person name="Dhillon B."/>
            <person name="Hamelin R."/>
            <person name="Burleigh J."/>
            <person name="Smith J."/>
            <person name="Yandell M."/>
            <person name="Nelson C."/>
            <person name="Grigoriev I."/>
            <person name="Davis J."/>
        </authorList>
    </citation>
    <scope>NUCLEOTIDE SEQUENCE</scope>
    <source>
        <strain evidence="3">G11</strain>
    </source>
</reference>
<protein>
    <submittedName>
        <fullName evidence="3">Uncharacterized protein</fullName>
    </submittedName>
</protein>
<keyword evidence="4" id="KW-1185">Reference proteome</keyword>
<evidence type="ECO:0000256" key="2">
    <source>
        <dbReference type="SAM" id="Phobius"/>
    </source>
</evidence>
<feature type="transmembrane region" description="Helical" evidence="2">
    <location>
        <begin position="90"/>
        <end position="108"/>
    </location>
</feature>
<organism evidence="3 4">
    <name type="scientific">Cronartium quercuum f. sp. fusiforme G11</name>
    <dbReference type="NCBI Taxonomy" id="708437"/>
    <lineage>
        <taxon>Eukaryota</taxon>
        <taxon>Fungi</taxon>
        <taxon>Dikarya</taxon>
        <taxon>Basidiomycota</taxon>
        <taxon>Pucciniomycotina</taxon>
        <taxon>Pucciniomycetes</taxon>
        <taxon>Pucciniales</taxon>
        <taxon>Coleosporiaceae</taxon>
        <taxon>Cronartium</taxon>
    </lineage>
</organism>
<accession>A0A9P6NVG8</accession>
<feature type="transmembrane region" description="Helical" evidence="2">
    <location>
        <begin position="33"/>
        <end position="52"/>
    </location>
</feature>
<name>A0A9P6NVG8_9BASI</name>
<evidence type="ECO:0000313" key="4">
    <source>
        <dbReference type="Proteomes" id="UP000886653"/>
    </source>
</evidence>
<keyword evidence="2" id="KW-1133">Transmembrane helix</keyword>
<feature type="transmembrane region" description="Helical" evidence="2">
    <location>
        <begin position="58"/>
        <end position="83"/>
    </location>
</feature>
<gene>
    <name evidence="3" type="ORF">CROQUDRAFT_104511</name>
</gene>
<feature type="region of interest" description="Disordered" evidence="1">
    <location>
        <begin position="1"/>
        <end position="23"/>
    </location>
</feature>
<keyword evidence="2" id="KW-0472">Membrane</keyword>
<dbReference type="AlphaFoldDB" id="A0A9P6NVG8"/>
<dbReference type="EMBL" id="MU167221">
    <property type="protein sequence ID" value="KAG0150215.1"/>
    <property type="molecule type" value="Genomic_DNA"/>
</dbReference>
<proteinExistence type="predicted"/>
<dbReference type="OrthoDB" id="2526823at2759"/>
<evidence type="ECO:0000256" key="1">
    <source>
        <dbReference type="SAM" id="MobiDB-lite"/>
    </source>
</evidence>